<dbReference type="InterPro" id="IPR050750">
    <property type="entry name" value="C5-MTase"/>
</dbReference>
<name>A0A8C1E793_CYPCA</name>
<evidence type="ECO:0000256" key="3">
    <source>
        <dbReference type="ARBA" id="ARBA00022691"/>
    </source>
</evidence>
<keyword evidence="2 7" id="KW-0808">Transferase</keyword>
<dbReference type="InterPro" id="IPR001525">
    <property type="entry name" value="C5_MeTfrase"/>
</dbReference>
<reference evidence="8" key="2">
    <citation type="submission" date="2025-09" db="UniProtKB">
        <authorList>
            <consortium name="Ensembl"/>
        </authorList>
    </citation>
    <scope>IDENTIFICATION</scope>
</reference>
<dbReference type="GO" id="GO:0032259">
    <property type="term" value="P:methylation"/>
    <property type="evidence" value="ECO:0007669"/>
    <property type="project" value="UniProtKB-KW"/>
</dbReference>
<comment type="similarity">
    <text evidence="7">Belongs to the class I-like SAM-binding methyltransferase superfamily. C5-methyltransferase family.</text>
</comment>
<evidence type="ECO:0000256" key="4">
    <source>
        <dbReference type="ARBA" id="ARBA00039081"/>
    </source>
</evidence>
<dbReference type="Gene3D" id="3.90.120.10">
    <property type="entry name" value="DNA Methylase, subunit A, domain 2"/>
    <property type="match status" value="1"/>
</dbReference>
<evidence type="ECO:0000313" key="8">
    <source>
        <dbReference type="Ensembl" id="ENSCCRP00000074198.2"/>
    </source>
</evidence>
<dbReference type="PANTHER" id="PTHR46098:SF1">
    <property type="entry name" value="TRNA (CYTOSINE(38)-C(5))-METHYLTRANSFERASE"/>
    <property type="match status" value="1"/>
</dbReference>
<evidence type="ECO:0000256" key="1">
    <source>
        <dbReference type="ARBA" id="ARBA00022603"/>
    </source>
</evidence>
<evidence type="ECO:0000256" key="7">
    <source>
        <dbReference type="PROSITE-ProRule" id="PRU01016"/>
    </source>
</evidence>
<dbReference type="PROSITE" id="PS00095">
    <property type="entry name" value="C5_MTASE_2"/>
    <property type="match status" value="1"/>
</dbReference>
<proteinExistence type="inferred from homology"/>
<dbReference type="GO" id="GO:0008168">
    <property type="term" value="F:methyltransferase activity"/>
    <property type="evidence" value="ECO:0007669"/>
    <property type="project" value="UniProtKB-KW"/>
</dbReference>
<evidence type="ECO:0000313" key="9">
    <source>
        <dbReference type="Proteomes" id="UP001108240"/>
    </source>
</evidence>
<dbReference type="GeneTree" id="ENSGT00390000016416"/>
<dbReference type="EC" id="2.1.1.204" evidence="4"/>
<keyword evidence="1 7" id="KW-0489">Methyltransferase</keyword>
<dbReference type="GO" id="GO:0005634">
    <property type="term" value="C:nucleus"/>
    <property type="evidence" value="ECO:0007669"/>
    <property type="project" value="TreeGrafter"/>
</dbReference>
<sequence>MLFSPYNRFGLYAQSLGQCLLLFEALDVLSQIVPVHLHCGLLVGELVHLSPQFSHLILVQITDPGRAFAPHLLQLRDQDLILLLQKSHFIYVTGKPVVEMLHLRFLVGSVGFKLGVDGVGEPEVQRLGGESGQRRAAAHPRALAHVDGWRRGGRAAVGHARGGAHRAAVLPAGRAQFLLKLLLLWMSTQQPMKSTNTTSPTPHSCQKLSRIGLQGDVADPRTKSFLYILELLPRLSKRPRFILLENVKGFETSAARDALLKTLRECDYSFQEFLISPTSLGIPNSRLRYFLIAKRPPGPFSFPTSAEIMEGFPMSESPDSLTVPHNNPTSSECEREKSGTIIFKLETEQELERKRIQDSQETVRRLQDFLQEDEEDLDQYLLPPKTLLRYALLMDVVQPSFRRSVCFTKGYGHYVEGTGSVLQACVDVELESVFKNLDLLSEADKLKQLLQLKLRYFTPREIANLMGFPADFTFPKHISVKQQYRVLGNSLNVHVVSHLIRLMISK</sequence>
<dbReference type="SUPFAM" id="SSF53335">
    <property type="entry name" value="S-adenosyl-L-methionine-dependent methyltransferases"/>
    <property type="match status" value="1"/>
</dbReference>
<protein>
    <recommendedName>
        <fullName evidence="5">tRNA (cytosine(38)-C(5))-methyltransferase</fullName>
        <ecNumber evidence="4">2.1.1.204</ecNumber>
    </recommendedName>
    <alternativeName>
        <fullName evidence="6">DNA (cytosine-5)-methyltransferase-like protein 2</fullName>
    </alternativeName>
</protein>
<keyword evidence="9" id="KW-1185">Reference proteome</keyword>
<evidence type="ECO:0000256" key="2">
    <source>
        <dbReference type="ARBA" id="ARBA00022679"/>
    </source>
</evidence>
<dbReference type="InterPro" id="IPR031303">
    <property type="entry name" value="C5_meth_CS"/>
</dbReference>
<organism evidence="8 9">
    <name type="scientific">Cyprinus carpio carpio</name>
    <dbReference type="NCBI Taxonomy" id="630221"/>
    <lineage>
        <taxon>Eukaryota</taxon>
        <taxon>Metazoa</taxon>
        <taxon>Chordata</taxon>
        <taxon>Craniata</taxon>
        <taxon>Vertebrata</taxon>
        <taxon>Euteleostomi</taxon>
        <taxon>Actinopterygii</taxon>
        <taxon>Neopterygii</taxon>
        <taxon>Teleostei</taxon>
        <taxon>Ostariophysi</taxon>
        <taxon>Cypriniformes</taxon>
        <taxon>Cyprinidae</taxon>
        <taxon>Cyprininae</taxon>
        <taxon>Cyprinus</taxon>
    </lineage>
</organism>
<evidence type="ECO:0000256" key="5">
    <source>
        <dbReference type="ARBA" id="ARBA00039681"/>
    </source>
</evidence>
<dbReference type="PANTHER" id="PTHR46098">
    <property type="entry name" value="TRNA (CYTOSINE(38)-C(5))-METHYLTRANSFERASE"/>
    <property type="match status" value="1"/>
</dbReference>
<dbReference type="Proteomes" id="UP001108240">
    <property type="component" value="Unplaced"/>
</dbReference>
<keyword evidence="3 7" id="KW-0949">S-adenosyl-L-methionine</keyword>
<dbReference type="AlphaFoldDB" id="A0A8C1E793"/>
<evidence type="ECO:0000256" key="6">
    <source>
        <dbReference type="ARBA" id="ARBA00042810"/>
    </source>
</evidence>
<accession>A0A8C1E793</accession>
<dbReference type="Gene3D" id="3.40.50.150">
    <property type="entry name" value="Vaccinia Virus protein VP39"/>
    <property type="match status" value="1"/>
</dbReference>
<dbReference type="PRINTS" id="PR00105">
    <property type="entry name" value="C5METTRFRASE"/>
</dbReference>
<dbReference type="Ensembl" id="ENSCCRT00000080393.2">
    <property type="protein sequence ID" value="ENSCCRP00000074198.2"/>
    <property type="gene ID" value="ENSCCRG00000040034.2"/>
</dbReference>
<reference evidence="8" key="1">
    <citation type="submission" date="2025-08" db="UniProtKB">
        <authorList>
            <consortium name="Ensembl"/>
        </authorList>
    </citation>
    <scope>IDENTIFICATION</scope>
</reference>
<feature type="active site" evidence="7">
    <location>
        <position position="205"/>
    </location>
</feature>
<dbReference type="Pfam" id="PF00145">
    <property type="entry name" value="DNA_methylase"/>
    <property type="match status" value="1"/>
</dbReference>
<dbReference type="PROSITE" id="PS51679">
    <property type="entry name" value="SAM_MT_C5"/>
    <property type="match status" value="1"/>
</dbReference>
<dbReference type="InterPro" id="IPR029063">
    <property type="entry name" value="SAM-dependent_MTases_sf"/>
</dbReference>